<dbReference type="GO" id="GO:0016054">
    <property type="term" value="P:organic acid catabolic process"/>
    <property type="evidence" value="ECO:0007669"/>
    <property type="project" value="UniProtKB-ARBA"/>
</dbReference>
<dbReference type="Proteomes" id="UP000515976">
    <property type="component" value="Chromosome"/>
</dbReference>
<dbReference type="InterPro" id="IPR008927">
    <property type="entry name" value="6-PGluconate_DH-like_C_sf"/>
</dbReference>
<evidence type="ECO:0000256" key="4">
    <source>
        <dbReference type="PIRSR" id="PIRSR000103-1"/>
    </source>
</evidence>
<evidence type="ECO:0000313" key="8">
    <source>
        <dbReference type="Proteomes" id="UP000515976"/>
    </source>
</evidence>
<feature type="active site" evidence="4">
    <location>
        <position position="183"/>
    </location>
</feature>
<keyword evidence="3" id="KW-0520">NAD</keyword>
<dbReference type="InterPro" id="IPR006115">
    <property type="entry name" value="6PGDH_NADP-bd"/>
</dbReference>
<protein>
    <submittedName>
        <fullName evidence="7">NAD(P)-dependent oxidoreductase</fullName>
    </submittedName>
</protein>
<feature type="domain" description="6-phosphogluconate dehydrogenase NADP-binding" evidence="5">
    <location>
        <begin position="13"/>
        <end position="173"/>
    </location>
</feature>
<evidence type="ECO:0000256" key="1">
    <source>
        <dbReference type="ARBA" id="ARBA00009080"/>
    </source>
</evidence>
<comment type="similarity">
    <text evidence="1">Belongs to the HIBADH-related family.</text>
</comment>
<dbReference type="InterPro" id="IPR015815">
    <property type="entry name" value="HIBADH-related"/>
</dbReference>
<dbReference type="SUPFAM" id="SSF48179">
    <property type="entry name" value="6-phosphogluconate dehydrogenase C-terminal domain-like"/>
    <property type="match status" value="1"/>
</dbReference>
<dbReference type="GO" id="GO:0016616">
    <property type="term" value="F:oxidoreductase activity, acting on the CH-OH group of donors, NAD or NADP as acceptor"/>
    <property type="evidence" value="ECO:0007669"/>
    <property type="project" value="TreeGrafter"/>
</dbReference>
<feature type="domain" description="3-hydroxyisobutyrate dehydrogenase-like NAD-binding" evidence="6">
    <location>
        <begin position="177"/>
        <end position="297"/>
    </location>
</feature>
<name>A0A7G9QZC3_9MICO</name>
<dbReference type="Gene3D" id="3.40.50.720">
    <property type="entry name" value="NAD(P)-binding Rossmann-like Domain"/>
    <property type="match status" value="1"/>
</dbReference>
<evidence type="ECO:0000313" key="7">
    <source>
        <dbReference type="EMBL" id="QNN48698.1"/>
    </source>
</evidence>
<dbReference type="PROSITE" id="PS00895">
    <property type="entry name" value="3_HYDROXYISOBUT_DH"/>
    <property type="match status" value="1"/>
</dbReference>
<dbReference type="RefSeq" id="WP_166100062.1">
    <property type="nucleotide sequence ID" value="NZ_BMMY01000003.1"/>
</dbReference>
<evidence type="ECO:0000259" key="5">
    <source>
        <dbReference type="Pfam" id="PF03446"/>
    </source>
</evidence>
<dbReference type="Pfam" id="PF14833">
    <property type="entry name" value="NAD_binding_11"/>
    <property type="match status" value="1"/>
</dbReference>
<dbReference type="Gene3D" id="1.10.1040.10">
    <property type="entry name" value="N-(1-d-carboxylethyl)-l-norvaline Dehydrogenase, domain 2"/>
    <property type="match status" value="1"/>
</dbReference>
<accession>A0A7G9QZC3</accession>
<dbReference type="AlphaFoldDB" id="A0A7G9QZC3"/>
<dbReference type="GO" id="GO:0050661">
    <property type="term" value="F:NADP binding"/>
    <property type="evidence" value="ECO:0007669"/>
    <property type="project" value="InterPro"/>
</dbReference>
<dbReference type="InterPro" id="IPR029154">
    <property type="entry name" value="HIBADH-like_NADP-bd"/>
</dbReference>
<reference evidence="7 8" key="1">
    <citation type="submission" date="2020-08" db="EMBL/GenBank/DDBJ databases">
        <title>Genome sequence of Phycicoccus endophyticus JCM 31784T.</title>
        <authorList>
            <person name="Hyun D.-W."/>
            <person name="Bae J.-W."/>
        </authorList>
    </citation>
    <scope>NUCLEOTIDE SEQUENCE [LARGE SCALE GENOMIC DNA]</scope>
    <source>
        <strain evidence="7 8">JCM 31784</strain>
    </source>
</reference>
<evidence type="ECO:0000259" key="6">
    <source>
        <dbReference type="Pfam" id="PF14833"/>
    </source>
</evidence>
<dbReference type="EMBL" id="CP060712">
    <property type="protein sequence ID" value="QNN48698.1"/>
    <property type="molecule type" value="Genomic_DNA"/>
</dbReference>
<dbReference type="PIRSF" id="PIRSF000103">
    <property type="entry name" value="HIBADH"/>
    <property type="match status" value="1"/>
</dbReference>
<evidence type="ECO:0000256" key="3">
    <source>
        <dbReference type="ARBA" id="ARBA00023027"/>
    </source>
</evidence>
<dbReference type="SUPFAM" id="SSF51735">
    <property type="entry name" value="NAD(P)-binding Rossmann-fold domains"/>
    <property type="match status" value="1"/>
</dbReference>
<dbReference type="InterPro" id="IPR002204">
    <property type="entry name" value="3-OH-isobutyrate_DH-rel_CS"/>
</dbReference>
<gene>
    <name evidence="7" type="ORF">H9L10_10330</name>
</gene>
<dbReference type="InterPro" id="IPR036291">
    <property type="entry name" value="NAD(P)-bd_dom_sf"/>
</dbReference>
<dbReference type="Pfam" id="PF03446">
    <property type="entry name" value="NAD_binding_2"/>
    <property type="match status" value="1"/>
</dbReference>
<keyword evidence="8" id="KW-1185">Reference proteome</keyword>
<sequence length="307" mass="31881">MADAHRLAPGDVVGFVGLGNMGEPMVRRLLGGGFRVDGYDVDAAHGAGLADLEGFRRAESLEALARDAAAVVLMLPNSAVVEQVLLAGGLLEAMASAGHDAVLVDMGSSQPRETVRMHAAAAERGVPLVDAPVSGGVPAAREGTLAVMVGGSEELFERVRPALELIGSHVGLVGGIGAGHALKAINNLLSASTLVASAEAMTIGKAFGLTPETMMDVINESSGRSWSTLTKWPRYIIPGNYDSGFAMALLLKDIRIAAGLAEDLGVAAPHADLTVELYRRALEELPPDADHTDIHRWVEQRAGSGTS</sequence>
<organism evidence="7 8">
    <name type="scientific">Phycicoccus endophyticus</name>
    <dbReference type="NCBI Taxonomy" id="1690220"/>
    <lineage>
        <taxon>Bacteria</taxon>
        <taxon>Bacillati</taxon>
        <taxon>Actinomycetota</taxon>
        <taxon>Actinomycetes</taxon>
        <taxon>Micrococcales</taxon>
        <taxon>Intrasporangiaceae</taxon>
        <taxon>Phycicoccus</taxon>
    </lineage>
</organism>
<dbReference type="PANTHER" id="PTHR22981:SF7">
    <property type="entry name" value="3-HYDROXYISOBUTYRATE DEHYDROGENASE, MITOCHONDRIAL"/>
    <property type="match status" value="1"/>
</dbReference>
<evidence type="ECO:0000256" key="2">
    <source>
        <dbReference type="ARBA" id="ARBA00023002"/>
    </source>
</evidence>
<dbReference type="PANTHER" id="PTHR22981">
    <property type="entry name" value="3-HYDROXYISOBUTYRATE DEHYDROGENASE-RELATED"/>
    <property type="match status" value="1"/>
</dbReference>
<dbReference type="KEGG" id="pei:H9L10_10330"/>
<dbReference type="InterPro" id="IPR013328">
    <property type="entry name" value="6PGD_dom2"/>
</dbReference>
<dbReference type="GO" id="GO:0051287">
    <property type="term" value="F:NAD binding"/>
    <property type="evidence" value="ECO:0007669"/>
    <property type="project" value="InterPro"/>
</dbReference>
<proteinExistence type="inferred from homology"/>
<keyword evidence="2" id="KW-0560">Oxidoreductase</keyword>